<evidence type="ECO:0000256" key="1">
    <source>
        <dbReference type="SAM" id="Phobius"/>
    </source>
</evidence>
<dbReference type="AlphaFoldDB" id="A0A3M9M2Y4"/>
<name>A0A3M9M2Y4_9MICO</name>
<accession>A0A3M9M2Y4</accession>
<dbReference type="OrthoDB" id="7698234at2"/>
<keyword evidence="1" id="KW-0472">Membrane</keyword>
<protein>
    <submittedName>
        <fullName evidence="2">Low temperature requirement protein A</fullName>
    </submittedName>
</protein>
<feature type="transmembrane region" description="Helical" evidence="1">
    <location>
        <begin position="81"/>
        <end position="101"/>
    </location>
</feature>
<dbReference type="InterPro" id="IPR010640">
    <property type="entry name" value="Low_temperature_requirement_A"/>
</dbReference>
<feature type="transmembrane region" description="Helical" evidence="1">
    <location>
        <begin position="313"/>
        <end position="333"/>
    </location>
</feature>
<dbReference type="Pfam" id="PF06772">
    <property type="entry name" value="LtrA"/>
    <property type="match status" value="1"/>
</dbReference>
<feature type="transmembrane region" description="Helical" evidence="1">
    <location>
        <begin position="143"/>
        <end position="164"/>
    </location>
</feature>
<keyword evidence="1" id="KW-0812">Transmembrane</keyword>
<feature type="transmembrane region" description="Helical" evidence="1">
    <location>
        <begin position="242"/>
        <end position="263"/>
    </location>
</feature>
<feature type="transmembrane region" description="Helical" evidence="1">
    <location>
        <begin position="12"/>
        <end position="36"/>
    </location>
</feature>
<proteinExistence type="predicted"/>
<keyword evidence="1" id="KW-1133">Transmembrane helix</keyword>
<evidence type="ECO:0000313" key="2">
    <source>
        <dbReference type="EMBL" id="RNI19934.1"/>
    </source>
</evidence>
<feature type="transmembrane region" description="Helical" evidence="1">
    <location>
        <begin position="369"/>
        <end position="391"/>
    </location>
</feature>
<feature type="transmembrane region" description="Helical" evidence="1">
    <location>
        <begin position="345"/>
        <end position="363"/>
    </location>
</feature>
<dbReference type="PANTHER" id="PTHR36840:SF1">
    <property type="entry name" value="BLL5714 PROTEIN"/>
    <property type="match status" value="1"/>
</dbReference>
<dbReference type="Proteomes" id="UP000271678">
    <property type="component" value="Unassembled WGS sequence"/>
</dbReference>
<dbReference type="EMBL" id="RJJQ01000018">
    <property type="protein sequence ID" value="RNI19934.1"/>
    <property type="molecule type" value="Genomic_DNA"/>
</dbReference>
<comment type="caution">
    <text evidence="2">The sequence shown here is derived from an EMBL/GenBank/DDBJ whole genome shotgun (WGS) entry which is preliminary data.</text>
</comment>
<organism evidence="2 3">
    <name type="scientific">Flexivirga caeni</name>
    <dbReference type="NCBI Taxonomy" id="2294115"/>
    <lineage>
        <taxon>Bacteria</taxon>
        <taxon>Bacillati</taxon>
        <taxon>Actinomycetota</taxon>
        <taxon>Actinomycetes</taxon>
        <taxon>Micrococcales</taxon>
        <taxon>Dermacoccaceae</taxon>
        <taxon>Flexivirga</taxon>
    </lineage>
</organism>
<sequence>MRGRDPHEEGRVATPLELLFDLIFAVAVGTCAASFAEMAASGHLGKGVAAFLFAMFAVCIAWINFTWFASAFDTDDWLYRVLTMLTMVGVVVFALGLRPMFHSVEEGHHVDTKLMVIGYVVMRVPLAVHWWRAAQQSQRFRTVALRNIRWMLVVQIGWVIFAFVPMSLPVTVVIGGCLGVGELLIPVLAQGGANGTPWHPEHIAERYSALAIITLGEGIVGTIASSQGLLGGASGDTWSGNAIAVVIAGIGLTFGMWWVYFMMPFGSFLQHRPTYGYLFGYGHIVVFMAIAGTGAGLHILGLFLEGESQLSEAGAVTLLAVPVAVYLAGIYLLHDVLMDRLDKVHLVNLTVTAVLLVAAVALAGGGAPIWISLLLTMCAPFVTVVAYEGGVHRRQEEQLRRLAEHS</sequence>
<evidence type="ECO:0000313" key="3">
    <source>
        <dbReference type="Proteomes" id="UP000271678"/>
    </source>
</evidence>
<keyword evidence="3" id="KW-1185">Reference proteome</keyword>
<feature type="transmembrane region" description="Helical" evidence="1">
    <location>
        <begin position="48"/>
        <end position="69"/>
    </location>
</feature>
<feature type="transmembrane region" description="Helical" evidence="1">
    <location>
        <begin position="275"/>
        <end position="301"/>
    </location>
</feature>
<feature type="transmembrane region" description="Helical" evidence="1">
    <location>
        <begin position="113"/>
        <end position="131"/>
    </location>
</feature>
<gene>
    <name evidence="2" type="ORF">EFY87_15795</name>
</gene>
<dbReference type="PANTHER" id="PTHR36840">
    <property type="entry name" value="BLL5714 PROTEIN"/>
    <property type="match status" value="1"/>
</dbReference>
<reference evidence="2 3" key="1">
    <citation type="submission" date="2018-11" db="EMBL/GenBank/DDBJ databases">
        <title>Draft genome of Simplicispira Flexivirga sp. BO-16.</title>
        <authorList>
            <person name="Im W.T."/>
        </authorList>
    </citation>
    <scope>NUCLEOTIDE SEQUENCE [LARGE SCALE GENOMIC DNA]</scope>
    <source>
        <strain evidence="2 3">BO-16</strain>
    </source>
</reference>